<evidence type="ECO:0000256" key="1">
    <source>
        <dbReference type="SAM" id="MobiDB-lite"/>
    </source>
</evidence>
<proteinExistence type="predicted"/>
<feature type="compositionally biased region" description="Low complexity" evidence="1">
    <location>
        <begin position="12"/>
        <end position="26"/>
    </location>
</feature>
<dbReference type="KEGG" id="dko:I596_2400"/>
<gene>
    <name evidence="2" type="ORF">I596_2400</name>
</gene>
<organism evidence="2 3">
    <name type="scientific">Dokdonella koreensis DS-123</name>
    <dbReference type="NCBI Taxonomy" id="1300342"/>
    <lineage>
        <taxon>Bacteria</taxon>
        <taxon>Pseudomonadati</taxon>
        <taxon>Pseudomonadota</taxon>
        <taxon>Gammaproteobacteria</taxon>
        <taxon>Lysobacterales</taxon>
        <taxon>Rhodanobacteraceae</taxon>
        <taxon>Dokdonella</taxon>
    </lineage>
</organism>
<evidence type="ECO:0000313" key="2">
    <source>
        <dbReference type="EMBL" id="ANB18408.1"/>
    </source>
</evidence>
<protein>
    <submittedName>
        <fullName evidence="2">Uncharacterized protein</fullName>
    </submittedName>
</protein>
<evidence type="ECO:0000313" key="3">
    <source>
        <dbReference type="Proteomes" id="UP000076830"/>
    </source>
</evidence>
<dbReference type="Proteomes" id="UP000076830">
    <property type="component" value="Chromosome"/>
</dbReference>
<keyword evidence="3" id="KW-1185">Reference proteome</keyword>
<name>A0A160DV59_9GAMM</name>
<feature type="region of interest" description="Disordered" evidence="1">
    <location>
        <begin position="1"/>
        <end position="37"/>
    </location>
</feature>
<sequence>MSAGRPWDSRTSRAARSPLRARAVSSLGRRSTPACMD</sequence>
<accession>A0A160DV59</accession>
<dbReference type="AlphaFoldDB" id="A0A160DV59"/>
<reference evidence="2 3" key="1">
    <citation type="submission" date="2016-04" db="EMBL/GenBank/DDBJ databases">
        <title>Complete genome sequence of Dokdonella koreensis DS-123T.</title>
        <authorList>
            <person name="Kim J.F."/>
            <person name="Lee H."/>
            <person name="Kwak M.-J."/>
        </authorList>
    </citation>
    <scope>NUCLEOTIDE SEQUENCE [LARGE SCALE GENOMIC DNA]</scope>
    <source>
        <strain evidence="2 3">DS-123</strain>
    </source>
</reference>
<dbReference type="STRING" id="1300342.I596_2400"/>
<dbReference type="EMBL" id="CP015249">
    <property type="protein sequence ID" value="ANB18408.1"/>
    <property type="molecule type" value="Genomic_DNA"/>
</dbReference>